<keyword evidence="3" id="KW-0489">Methyltransferase</keyword>
<dbReference type="EMBL" id="MFKW01000063">
    <property type="protein sequence ID" value="OGG49832.1"/>
    <property type="molecule type" value="Genomic_DNA"/>
</dbReference>
<dbReference type="Proteomes" id="UP000176445">
    <property type="component" value="Unassembled WGS sequence"/>
</dbReference>
<dbReference type="Pfam" id="PF00856">
    <property type="entry name" value="SET"/>
    <property type="match status" value="1"/>
</dbReference>
<organism evidence="7 8">
    <name type="scientific">Candidatus Kaiserbacteria bacterium RIFCSPHIGHO2_01_FULL_54_36b</name>
    <dbReference type="NCBI Taxonomy" id="1798483"/>
    <lineage>
        <taxon>Bacteria</taxon>
        <taxon>Candidatus Kaiseribacteriota</taxon>
    </lineage>
</organism>
<dbReference type="GO" id="GO:0008168">
    <property type="term" value="F:methyltransferase activity"/>
    <property type="evidence" value="ECO:0007669"/>
    <property type="project" value="UniProtKB-KW"/>
</dbReference>
<comment type="caution">
    <text evidence="7">The sequence shown here is derived from an EMBL/GenBank/DDBJ whole genome shotgun (WGS) entry which is preliminary data.</text>
</comment>
<dbReference type="AlphaFoldDB" id="A0A1F6CLW4"/>
<dbReference type="InterPro" id="IPR050777">
    <property type="entry name" value="SET2_Histone-Lys_MeTrsfase"/>
</dbReference>
<evidence type="ECO:0000313" key="7">
    <source>
        <dbReference type="EMBL" id="OGG49832.1"/>
    </source>
</evidence>
<evidence type="ECO:0000313" key="8">
    <source>
        <dbReference type="Proteomes" id="UP000176445"/>
    </source>
</evidence>
<protein>
    <recommendedName>
        <fullName evidence="6">SET domain-containing protein</fullName>
    </recommendedName>
</protein>
<dbReference type="SMART" id="SM00317">
    <property type="entry name" value="SET"/>
    <property type="match status" value="1"/>
</dbReference>
<feature type="domain" description="SET" evidence="6">
    <location>
        <begin position="6"/>
        <end position="111"/>
    </location>
</feature>
<dbReference type="InterPro" id="IPR046341">
    <property type="entry name" value="SET_dom_sf"/>
</dbReference>
<keyword evidence="5" id="KW-0949">S-adenosyl-L-methionine</keyword>
<evidence type="ECO:0000256" key="4">
    <source>
        <dbReference type="ARBA" id="ARBA00022679"/>
    </source>
</evidence>
<keyword evidence="4" id="KW-0808">Transferase</keyword>
<evidence type="ECO:0000256" key="3">
    <source>
        <dbReference type="ARBA" id="ARBA00022603"/>
    </source>
</evidence>
<evidence type="ECO:0000256" key="5">
    <source>
        <dbReference type="ARBA" id="ARBA00022691"/>
    </source>
</evidence>
<evidence type="ECO:0000259" key="6">
    <source>
        <dbReference type="PROSITE" id="PS50280"/>
    </source>
</evidence>
<dbReference type="PROSITE" id="PS50280">
    <property type="entry name" value="SET"/>
    <property type="match status" value="1"/>
</dbReference>
<name>A0A1F6CLW4_9BACT</name>
<dbReference type="InterPro" id="IPR001214">
    <property type="entry name" value="SET_dom"/>
</dbReference>
<dbReference type="GO" id="GO:0032259">
    <property type="term" value="P:methylation"/>
    <property type="evidence" value="ECO:0007669"/>
    <property type="project" value="UniProtKB-KW"/>
</dbReference>
<dbReference type="SUPFAM" id="SSF82199">
    <property type="entry name" value="SET domain"/>
    <property type="match status" value="1"/>
</dbReference>
<proteinExistence type="predicted"/>
<dbReference type="GO" id="GO:0005694">
    <property type="term" value="C:chromosome"/>
    <property type="evidence" value="ECO:0007669"/>
    <property type="project" value="UniProtKB-SubCell"/>
</dbReference>
<comment type="subcellular location">
    <subcellularLocation>
        <location evidence="1">Chromosome</location>
    </subcellularLocation>
</comment>
<keyword evidence="2" id="KW-0158">Chromosome</keyword>
<sequence>MKTIDARFQIHRSRPGTGEGLFAALPIKKGDFILEYTGTKIPTKVADEMTSRYLFEINEQWTIDGSPRSNTARYINHSCEPNTEAEIEGDRIMIYAIRDIKKGEELTIDYDSEYFDEFIRPVGCKCPAKTHR</sequence>
<dbReference type="PANTHER" id="PTHR22884">
    <property type="entry name" value="SET DOMAIN PROTEINS"/>
    <property type="match status" value="1"/>
</dbReference>
<evidence type="ECO:0000256" key="2">
    <source>
        <dbReference type="ARBA" id="ARBA00022454"/>
    </source>
</evidence>
<accession>A0A1F6CLW4</accession>
<reference evidence="7 8" key="1">
    <citation type="journal article" date="2016" name="Nat. Commun.">
        <title>Thousands of microbial genomes shed light on interconnected biogeochemical processes in an aquifer system.</title>
        <authorList>
            <person name="Anantharaman K."/>
            <person name="Brown C.T."/>
            <person name="Hug L.A."/>
            <person name="Sharon I."/>
            <person name="Castelle C.J."/>
            <person name="Probst A.J."/>
            <person name="Thomas B.C."/>
            <person name="Singh A."/>
            <person name="Wilkins M.J."/>
            <person name="Karaoz U."/>
            <person name="Brodie E.L."/>
            <person name="Williams K.H."/>
            <person name="Hubbard S.S."/>
            <person name="Banfield J.F."/>
        </authorList>
    </citation>
    <scope>NUCLEOTIDE SEQUENCE [LARGE SCALE GENOMIC DNA]</scope>
</reference>
<dbReference type="Gene3D" id="2.170.270.10">
    <property type="entry name" value="SET domain"/>
    <property type="match status" value="1"/>
</dbReference>
<evidence type="ECO:0000256" key="1">
    <source>
        <dbReference type="ARBA" id="ARBA00004286"/>
    </source>
</evidence>
<gene>
    <name evidence="7" type="ORF">A2704_02695</name>
</gene>